<reference evidence="1 2" key="1">
    <citation type="submission" date="2023-05" db="EMBL/GenBank/DDBJ databases">
        <title>Draft genome sequence of Streptomyces sp. B-S-A6 isolated from a cave soil in Thailand.</title>
        <authorList>
            <person name="Chamroensaksri N."/>
            <person name="Muangham S."/>
        </authorList>
    </citation>
    <scope>NUCLEOTIDE SEQUENCE [LARGE SCALE GENOMIC DNA]</scope>
    <source>
        <strain evidence="1 2">B-S-A6</strain>
    </source>
</reference>
<name>A0ABT6SF96_9ACTN</name>
<dbReference type="Pfam" id="PF08962">
    <property type="entry name" value="Rv2632c-like"/>
    <property type="match status" value="1"/>
</dbReference>
<accession>A0ABT6SF96</accession>
<organism evidence="1 2">
    <name type="scientific">Streptomyces cavernicola</name>
    <dbReference type="NCBI Taxonomy" id="3043613"/>
    <lineage>
        <taxon>Bacteria</taxon>
        <taxon>Bacillati</taxon>
        <taxon>Actinomycetota</taxon>
        <taxon>Actinomycetes</taxon>
        <taxon>Kitasatosporales</taxon>
        <taxon>Streptomycetaceae</taxon>
        <taxon>Streptomyces</taxon>
    </lineage>
</organism>
<sequence length="90" mass="9821">MSHTSDWQANVHLVEKGRTTRVSVDLDTGSTHITGHGMARRNPTDNDVPAIGDELATARALESLAQQLKRTAYQDMTAAGNREQQTADTM</sequence>
<gene>
    <name evidence="1" type="ORF">QIS96_24065</name>
</gene>
<keyword evidence="2" id="KW-1185">Reference proteome</keyword>
<comment type="caution">
    <text evidence="1">The sequence shown here is derived from an EMBL/GenBank/DDBJ whole genome shotgun (WGS) entry which is preliminary data.</text>
</comment>
<dbReference type="EMBL" id="JASCIQ010000027">
    <property type="protein sequence ID" value="MDI3406876.1"/>
    <property type="molecule type" value="Genomic_DNA"/>
</dbReference>
<evidence type="ECO:0000313" key="2">
    <source>
        <dbReference type="Proteomes" id="UP001223978"/>
    </source>
</evidence>
<dbReference type="RefSeq" id="WP_282544804.1">
    <property type="nucleotide sequence ID" value="NZ_JASCIQ010000027.1"/>
</dbReference>
<protein>
    <submittedName>
        <fullName evidence="1">DUF1876 family protein</fullName>
    </submittedName>
</protein>
<dbReference type="SUPFAM" id="SSF143212">
    <property type="entry name" value="Rv2632c-like"/>
    <property type="match status" value="1"/>
</dbReference>
<proteinExistence type="predicted"/>
<evidence type="ECO:0000313" key="1">
    <source>
        <dbReference type="EMBL" id="MDI3406876.1"/>
    </source>
</evidence>
<dbReference type="Proteomes" id="UP001223978">
    <property type="component" value="Unassembled WGS sequence"/>
</dbReference>
<dbReference type="Gene3D" id="3.30.160.240">
    <property type="entry name" value="Rv1738"/>
    <property type="match status" value="1"/>
</dbReference>
<dbReference type="InterPro" id="IPR038070">
    <property type="entry name" value="Rv2632c-like_sf"/>
</dbReference>
<dbReference type="InterPro" id="IPR015057">
    <property type="entry name" value="Rv2632c-like"/>
</dbReference>